<dbReference type="PANTHER" id="PTHR35038:SF8">
    <property type="entry name" value="C-TYPE POLYHEME CYTOCHROME OMCC"/>
    <property type="match status" value="1"/>
</dbReference>
<proteinExistence type="predicted"/>
<sequence>MKLLTVVRLLISFYLLIPLAVISAPDYVGAQACLSCHVQEHQQWQGSHHDLAMQVATDKTVLGNFANARFSNSGIISRFYKDKQRFMVNTEGADGKLQNYVISYVFGVSPLQQYMIKFPQGKIQVLDIAWDSRTKAEGGQRWFSLHPNEEIKAGDVLHWTGPNLNWNYMCADCHSTNLKKNYSEKDSSYNTTWSEINVSCEACHGPTSEHISWTKLPQDKRNKQANGLTIQLAKAANRHWAIKTKTGKPELQTKGADGQAEIQVCAKCHSRRAQLDDDFVPGDNFRDHYLPSLLTAPLYYPDGQVKDEVYVYTSFLQSRMYAAGVTCSDCHNPHTLARKAEGDKVCQQCHLPARRISRPEHHRHHPARLCRCKLYRLPYAGNCLYGCGFQK</sequence>
<dbReference type="InterPro" id="IPR010177">
    <property type="entry name" value="Paired_CXXCH_1"/>
</dbReference>
<dbReference type="Pfam" id="PF13435">
    <property type="entry name" value="Cytochrome_C554"/>
    <property type="match status" value="1"/>
</dbReference>
<reference evidence="4 5" key="1">
    <citation type="submission" date="2020-05" db="EMBL/GenBank/DDBJ databases">
        <title>Horizontal transmission and recombination maintain forever young bacterial symbiont genomes.</title>
        <authorList>
            <person name="Russell S.L."/>
            <person name="Pepper-Tunick E."/>
            <person name="Svedberg J."/>
            <person name="Byrne A."/>
            <person name="Ruelas Castillo J."/>
            <person name="Vollmers C."/>
            <person name="Beinart R.A."/>
            <person name="Corbett-Detig R."/>
        </authorList>
    </citation>
    <scope>NUCLEOTIDE SEQUENCE [LARGE SCALE GENOMIC DNA]</scope>
    <source>
        <strain evidence="4">4727-3</strain>
    </source>
</reference>
<dbReference type="Gene3D" id="1.10.1130.10">
    <property type="entry name" value="Flavocytochrome C3, Chain A"/>
    <property type="match status" value="1"/>
</dbReference>
<comment type="caution">
    <text evidence="4">The sequence shown here is derived from an EMBL/GenBank/DDBJ whole genome shotgun (WGS) entry which is preliminary data.</text>
</comment>
<evidence type="ECO:0008006" key="6">
    <source>
        <dbReference type="Google" id="ProtNLM"/>
    </source>
</evidence>
<evidence type="ECO:0000313" key="5">
    <source>
        <dbReference type="Proteomes" id="UP000537890"/>
    </source>
</evidence>
<dbReference type="InterPro" id="IPR036280">
    <property type="entry name" value="Multihaem_cyt_sf"/>
</dbReference>
<protein>
    <recommendedName>
        <fullName evidence="6">Cytochrome c-552/4 domain-containing protein</fullName>
    </recommendedName>
</protein>
<feature type="domain" description="Cytochrome c-552/4" evidence="3">
    <location>
        <begin position="162"/>
        <end position="205"/>
    </location>
</feature>
<gene>
    <name evidence="4" type="ORF">H0A75_06445</name>
</gene>
<accession>A0A7Z0MP68</accession>
<evidence type="ECO:0000256" key="1">
    <source>
        <dbReference type="ARBA" id="ARBA00022729"/>
    </source>
</evidence>
<feature type="domain" description="Doubled CXXCH motif" evidence="2">
    <location>
        <begin position="324"/>
        <end position="351"/>
    </location>
</feature>
<dbReference type="Proteomes" id="UP000537890">
    <property type="component" value="Unassembled WGS sequence"/>
</dbReference>
<dbReference type="Pfam" id="PF09699">
    <property type="entry name" value="Paired_CXXCH_1"/>
    <property type="match status" value="1"/>
</dbReference>
<dbReference type="EMBL" id="JACCHS010000111">
    <property type="protein sequence ID" value="NYT47261.1"/>
    <property type="molecule type" value="Genomic_DNA"/>
</dbReference>
<evidence type="ECO:0000259" key="2">
    <source>
        <dbReference type="Pfam" id="PF09699"/>
    </source>
</evidence>
<dbReference type="AlphaFoldDB" id="A0A7Z0MP68"/>
<dbReference type="SUPFAM" id="SSF48695">
    <property type="entry name" value="Multiheme cytochromes"/>
    <property type="match status" value="1"/>
</dbReference>
<dbReference type="PANTHER" id="PTHR35038">
    <property type="entry name" value="DISSIMILATORY SULFITE REDUCTASE SIRA"/>
    <property type="match status" value="1"/>
</dbReference>
<organism evidence="4 5">
    <name type="scientific">Candidatus Methanofishera endochildressiae</name>
    <dbReference type="NCBI Taxonomy" id="2738884"/>
    <lineage>
        <taxon>Bacteria</taxon>
        <taxon>Pseudomonadati</taxon>
        <taxon>Pseudomonadota</taxon>
        <taxon>Gammaproteobacteria</taxon>
        <taxon>Candidatus Methanofishera</taxon>
    </lineage>
</organism>
<keyword evidence="1" id="KW-0732">Signal</keyword>
<evidence type="ECO:0000259" key="3">
    <source>
        <dbReference type="Pfam" id="PF13435"/>
    </source>
</evidence>
<dbReference type="InterPro" id="IPR051829">
    <property type="entry name" value="Multiheme_Cytochr_ET"/>
</dbReference>
<dbReference type="InterPro" id="IPR023155">
    <property type="entry name" value="Cyt_c-552/4"/>
</dbReference>
<name>A0A7Z0MP68_9GAMM</name>
<evidence type="ECO:0000313" key="4">
    <source>
        <dbReference type="EMBL" id="NYT47261.1"/>
    </source>
</evidence>